<comment type="caution">
    <text evidence="3">The sequence shown here is derived from an EMBL/GenBank/DDBJ whole genome shotgun (WGS) entry which is preliminary data.</text>
</comment>
<dbReference type="GO" id="GO:0004523">
    <property type="term" value="F:RNA-DNA hybrid ribonuclease activity"/>
    <property type="evidence" value="ECO:0007669"/>
    <property type="project" value="InterPro"/>
</dbReference>
<name>A0A7J9GLY2_9ROSI</name>
<protein>
    <recommendedName>
        <fullName evidence="2">RNase H type-1 domain-containing protein</fullName>
    </recommendedName>
</protein>
<dbReference type="OrthoDB" id="1001320at2759"/>
<dbReference type="InterPro" id="IPR052929">
    <property type="entry name" value="RNase_H-like_EbsB-rel"/>
</dbReference>
<sequence>MYWDPLLRIWFSAFPLPGKLMMICWHRGRKTQDALKYIFRDCPLVAGVWDDLQITWPIDFVGISFQDCQCVRANAIVQVQDIVRKVICYLKELDVVQKRLPDRLIGVEHWWPPEGTMLKVNFDAAFNATSMLSFTIIVIRDNLGKVLRSHSVLTAHVPTAFAAEALECSHTVCLVVDLGLHEVTFEGDSLIGDLGTVELLLGFGMLFFVRLGAARTGFFYFVFFV</sequence>
<reference evidence="3 4" key="1">
    <citation type="journal article" date="2019" name="Genome Biol. Evol.">
        <title>Insights into the evolution of the New World diploid cottons (Gossypium, subgenus Houzingenia) based on genome sequencing.</title>
        <authorList>
            <person name="Grover C.E."/>
            <person name="Arick M.A. 2nd"/>
            <person name="Thrash A."/>
            <person name="Conover J.L."/>
            <person name="Sanders W.S."/>
            <person name="Peterson D.G."/>
            <person name="Frelichowski J.E."/>
            <person name="Scheffler J.A."/>
            <person name="Scheffler B.E."/>
            <person name="Wendel J.F."/>
        </authorList>
    </citation>
    <scope>NUCLEOTIDE SEQUENCE [LARGE SCALE GENOMIC DNA]</scope>
    <source>
        <strain evidence="3">0</strain>
        <tissue evidence="3">Leaf</tissue>
    </source>
</reference>
<dbReference type="EMBL" id="JABFAD010000005">
    <property type="protein sequence ID" value="MBA0798586.1"/>
    <property type="molecule type" value="Genomic_DNA"/>
</dbReference>
<dbReference type="AlphaFoldDB" id="A0A7J9GLY2"/>
<evidence type="ECO:0000259" key="2">
    <source>
        <dbReference type="Pfam" id="PF13456"/>
    </source>
</evidence>
<proteinExistence type="predicted"/>
<keyword evidence="1" id="KW-0472">Membrane</keyword>
<accession>A0A7J9GLY2</accession>
<evidence type="ECO:0000313" key="4">
    <source>
        <dbReference type="Proteomes" id="UP000593560"/>
    </source>
</evidence>
<dbReference type="Proteomes" id="UP000593560">
    <property type="component" value="Unassembled WGS sequence"/>
</dbReference>
<keyword evidence="4" id="KW-1185">Reference proteome</keyword>
<dbReference type="Pfam" id="PF13456">
    <property type="entry name" value="RVT_3"/>
    <property type="match status" value="1"/>
</dbReference>
<keyword evidence="1" id="KW-0812">Transmembrane</keyword>
<feature type="domain" description="RNase H type-1" evidence="2">
    <location>
        <begin position="121"/>
        <end position="189"/>
    </location>
</feature>
<dbReference type="GO" id="GO:0003676">
    <property type="term" value="F:nucleic acid binding"/>
    <property type="evidence" value="ECO:0007669"/>
    <property type="project" value="InterPro"/>
</dbReference>
<dbReference type="PANTHER" id="PTHR47074:SF61">
    <property type="entry name" value="RNASE H TYPE-1 DOMAIN-CONTAINING PROTEIN"/>
    <property type="match status" value="1"/>
</dbReference>
<evidence type="ECO:0000313" key="3">
    <source>
        <dbReference type="EMBL" id="MBA0798586.1"/>
    </source>
</evidence>
<evidence type="ECO:0000256" key="1">
    <source>
        <dbReference type="SAM" id="Phobius"/>
    </source>
</evidence>
<gene>
    <name evidence="3" type="ORF">Gohar_009166</name>
</gene>
<keyword evidence="1" id="KW-1133">Transmembrane helix</keyword>
<dbReference type="PANTHER" id="PTHR47074">
    <property type="entry name" value="BNAC02G40300D PROTEIN"/>
    <property type="match status" value="1"/>
</dbReference>
<feature type="transmembrane region" description="Helical" evidence="1">
    <location>
        <begin position="199"/>
        <end position="223"/>
    </location>
</feature>
<organism evidence="3 4">
    <name type="scientific">Gossypium harknessii</name>
    <dbReference type="NCBI Taxonomy" id="34285"/>
    <lineage>
        <taxon>Eukaryota</taxon>
        <taxon>Viridiplantae</taxon>
        <taxon>Streptophyta</taxon>
        <taxon>Embryophyta</taxon>
        <taxon>Tracheophyta</taxon>
        <taxon>Spermatophyta</taxon>
        <taxon>Magnoliopsida</taxon>
        <taxon>eudicotyledons</taxon>
        <taxon>Gunneridae</taxon>
        <taxon>Pentapetalae</taxon>
        <taxon>rosids</taxon>
        <taxon>malvids</taxon>
        <taxon>Malvales</taxon>
        <taxon>Malvaceae</taxon>
        <taxon>Malvoideae</taxon>
        <taxon>Gossypium</taxon>
    </lineage>
</organism>
<dbReference type="InterPro" id="IPR002156">
    <property type="entry name" value="RNaseH_domain"/>
</dbReference>